<feature type="transmembrane region" description="Helical" evidence="1">
    <location>
        <begin position="12"/>
        <end position="35"/>
    </location>
</feature>
<keyword evidence="1" id="KW-0812">Transmembrane</keyword>
<name>A0A5J6FED5_9ACTN</name>
<keyword evidence="1" id="KW-1133">Transmembrane helix</keyword>
<protein>
    <submittedName>
        <fullName evidence="2">Uncharacterized protein</fullName>
    </submittedName>
</protein>
<dbReference type="EMBL" id="CP023702">
    <property type="protein sequence ID" value="QEU74692.1"/>
    <property type="molecule type" value="Genomic_DNA"/>
</dbReference>
<dbReference type="Proteomes" id="UP000326178">
    <property type="component" value="Chromosome"/>
</dbReference>
<organism evidence="2 3">
    <name type="scientific">Streptomyces nitrosporeus</name>
    <dbReference type="NCBI Taxonomy" id="28894"/>
    <lineage>
        <taxon>Bacteria</taxon>
        <taxon>Bacillati</taxon>
        <taxon>Actinomycetota</taxon>
        <taxon>Actinomycetes</taxon>
        <taxon>Kitasatosporales</taxon>
        <taxon>Streptomycetaceae</taxon>
        <taxon>Streptomyces</taxon>
    </lineage>
</organism>
<dbReference type="AlphaFoldDB" id="A0A5J6FED5"/>
<dbReference type="RefSeq" id="WP_150489992.1">
    <property type="nucleotide sequence ID" value="NZ_BMUV01000002.1"/>
</dbReference>
<keyword evidence="3" id="KW-1185">Reference proteome</keyword>
<feature type="transmembrane region" description="Helical" evidence="1">
    <location>
        <begin position="47"/>
        <end position="67"/>
    </location>
</feature>
<evidence type="ECO:0000313" key="3">
    <source>
        <dbReference type="Proteomes" id="UP000326178"/>
    </source>
</evidence>
<evidence type="ECO:0000256" key="1">
    <source>
        <dbReference type="SAM" id="Phobius"/>
    </source>
</evidence>
<dbReference type="KEGG" id="snk:CP967_24305"/>
<evidence type="ECO:0000313" key="2">
    <source>
        <dbReference type="EMBL" id="QEU74692.1"/>
    </source>
</evidence>
<proteinExistence type="predicted"/>
<feature type="transmembrane region" description="Helical" evidence="1">
    <location>
        <begin position="79"/>
        <end position="100"/>
    </location>
</feature>
<keyword evidence="1" id="KW-0472">Membrane</keyword>
<sequence>MKQLKYEQDYAGCLLAVVGATAALLAWAPLARISVTGGFEGMHRDLSVFYVDLPLIALGGALLPPLVRSLARRCAVRPWGALALALAALALGVWGLISWWEPYRQPEFMGLGAR</sequence>
<gene>
    <name evidence="2" type="ORF">CP967_24305</name>
</gene>
<accession>A0A5J6FED5</accession>
<reference evidence="2 3" key="1">
    <citation type="submission" date="2017-09" db="EMBL/GenBank/DDBJ databases">
        <authorList>
            <person name="Lee N."/>
            <person name="Cho B.-K."/>
        </authorList>
    </citation>
    <scope>NUCLEOTIDE SEQUENCE [LARGE SCALE GENOMIC DNA]</scope>
    <source>
        <strain evidence="2 3">ATCC 12769</strain>
    </source>
</reference>